<evidence type="ECO:0000313" key="2">
    <source>
        <dbReference type="Proteomes" id="UP000268636"/>
    </source>
</evidence>
<sequence>MARAKLKLCSALGKQRAKEKSVAGQRKKPQAWQLEEHPFAQAARPKTRPDCLLIRRGFSTFPQ</sequence>
<evidence type="ECO:0000313" key="1">
    <source>
        <dbReference type="EMBL" id="RMT72992.1"/>
    </source>
</evidence>
<protein>
    <submittedName>
        <fullName evidence="1">Uncharacterized protein</fullName>
    </submittedName>
</protein>
<accession>A0A0N8SB58</accession>
<reference evidence="1 2" key="1">
    <citation type="submission" date="2018-08" db="EMBL/GenBank/DDBJ databases">
        <title>Recombination of ecologically and evolutionarily significant loci maintains genetic cohesion in the Pseudomonas syringae species complex.</title>
        <authorList>
            <person name="Dillon M."/>
            <person name="Thakur S."/>
            <person name="Almeida R.N.D."/>
            <person name="Weir B.S."/>
            <person name="Guttman D.S."/>
        </authorList>
    </citation>
    <scope>NUCLEOTIDE SEQUENCE [LARGE SCALE GENOMIC DNA]</scope>
    <source>
        <strain evidence="1 2">ICMP 13786</strain>
    </source>
</reference>
<dbReference type="Proteomes" id="UP000268636">
    <property type="component" value="Unassembled WGS sequence"/>
</dbReference>
<gene>
    <name evidence="1" type="ORF">ALP42_102025</name>
</gene>
<comment type="caution">
    <text evidence="1">The sequence shown here is derived from an EMBL/GenBank/DDBJ whole genome shotgun (WGS) entry which is preliminary data.</text>
</comment>
<dbReference type="EMBL" id="RBTN01000235">
    <property type="protein sequence ID" value="RMT72992.1"/>
    <property type="molecule type" value="Genomic_DNA"/>
</dbReference>
<dbReference type="AlphaFoldDB" id="A0A0N8SB58"/>
<proteinExistence type="predicted"/>
<name>A0A0N8SB58_PSESS</name>
<organism evidence="1 2">
    <name type="scientific">Pseudomonas savastanoi pv. nerii</name>
    <dbReference type="NCBI Taxonomy" id="360921"/>
    <lineage>
        <taxon>Bacteria</taxon>
        <taxon>Pseudomonadati</taxon>
        <taxon>Pseudomonadota</taxon>
        <taxon>Gammaproteobacteria</taxon>
        <taxon>Pseudomonadales</taxon>
        <taxon>Pseudomonadaceae</taxon>
        <taxon>Pseudomonas</taxon>
    </lineage>
</organism>